<gene>
    <name evidence="1" type="ORF">QBC33DRAFT_493656</name>
</gene>
<evidence type="ECO:0000313" key="1">
    <source>
        <dbReference type="EMBL" id="KAK1766605.1"/>
    </source>
</evidence>
<dbReference type="EMBL" id="MU839011">
    <property type="protein sequence ID" value="KAK1766605.1"/>
    <property type="molecule type" value="Genomic_DNA"/>
</dbReference>
<protein>
    <recommendedName>
        <fullName evidence="3">Ubiquinol-cytochrome-c reductase complex assembly factor 2</fullName>
    </recommendedName>
</protein>
<accession>A0AAJ0FMY1</accession>
<dbReference type="GeneID" id="85308697"/>
<comment type="caution">
    <text evidence="1">The sequence shown here is derived from an EMBL/GenBank/DDBJ whole genome shotgun (WGS) entry which is preliminary data.</text>
</comment>
<name>A0AAJ0FMY1_9PEZI</name>
<dbReference type="GO" id="GO:0043022">
    <property type="term" value="F:ribosome binding"/>
    <property type="evidence" value="ECO:0007669"/>
    <property type="project" value="InterPro"/>
</dbReference>
<dbReference type="GO" id="GO:0034551">
    <property type="term" value="P:mitochondrial respiratory chain complex III assembly"/>
    <property type="evidence" value="ECO:0007669"/>
    <property type="project" value="TreeGrafter"/>
</dbReference>
<dbReference type="Pfam" id="PF20180">
    <property type="entry name" value="UQCC2_CBP6"/>
    <property type="match status" value="1"/>
</dbReference>
<dbReference type="PANTHER" id="PTHR28250">
    <property type="entry name" value="CYTOCHROME B PRE-MRNA-PROCESSING PROTEIN 6"/>
    <property type="match status" value="1"/>
</dbReference>
<dbReference type="Proteomes" id="UP001244011">
    <property type="component" value="Unassembled WGS sequence"/>
</dbReference>
<keyword evidence="2" id="KW-1185">Reference proteome</keyword>
<evidence type="ECO:0000313" key="2">
    <source>
        <dbReference type="Proteomes" id="UP001244011"/>
    </source>
</evidence>
<reference evidence="1" key="1">
    <citation type="submission" date="2023-06" db="EMBL/GenBank/DDBJ databases">
        <title>Genome-scale phylogeny and comparative genomics of the fungal order Sordariales.</title>
        <authorList>
            <consortium name="Lawrence Berkeley National Laboratory"/>
            <person name="Hensen N."/>
            <person name="Bonometti L."/>
            <person name="Westerberg I."/>
            <person name="Brannstrom I.O."/>
            <person name="Guillou S."/>
            <person name="Cros-Aarteil S."/>
            <person name="Calhoun S."/>
            <person name="Haridas S."/>
            <person name="Kuo A."/>
            <person name="Mondo S."/>
            <person name="Pangilinan J."/>
            <person name="Riley R."/>
            <person name="Labutti K."/>
            <person name="Andreopoulos B."/>
            <person name="Lipzen A."/>
            <person name="Chen C."/>
            <person name="Yanf M."/>
            <person name="Daum C."/>
            <person name="Ng V."/>
            <person name="Clum A."/>
            <person name="Steindorff A."/>
            <person name="Ohm R."/>
            <person name="Martin F."/>
            <person name="Silar P."/>
            <person name="Natvig D."/>
            <person name="Lalanne C."/>
            <person name="Gautier V."/>
            <person name="Ament-Velasquez S.L."/>
            <person name="Kruys A."/>
            <person name="Hutchinson M.I."/>
            <person name="Powell A.J."/>
            <person name="Barry K."/>
            <person name="Miller A.N."/>
            <person name="Grigoriev I.V."/>
            <person name="Debuchy R."/>
            <person name="Gladieux P."/>
            <person name="Thoren M.H."/>
            <person name="Johannesson H."/>
        </authorList>
    </citation>
    <scope>NUCLEOTIDE SEQUENCE</scope>
    <source>
        <strain evidence="1">8032-3</strain>
    </source>
</reference>
<sequence length="125" mass="14662">MTTPVRSVAYKHFQRVLAQWPKDRLRPESQLQDVLTKRIDKQFAERKAGSAAGLLSEEAELKQVNAMYSLLEDRYKTKYRILGQLMEPRSNPAYYNALMTELEEVPTRTWYQRIANRLGGMIRLQ</sequence>
<organism evidence="1 2">
    <name type="scientific">Phialemonium atrogriseum</name>
    <dbReference type="NCBI Taxonomy" id="1093897"/>
    <lineage>
        <taxon>Eukaryota</taxon>
        <taxon>Fungi</taxon>
        <taxon>Dikarya</taxon>
        <taxon>Ascomycota</taxon>
        <taxon>Pezizomycotina</taxon>
        <taxon>Sordariomycetes</taxon>
        <taxon>Sordariomycetidae</taxon>
        <taxon>Cephalothecales</taxon>
        <taxon>Cephalothecaceae</taxon>
        <taxon>Phialemonium</taxon>
    </lineage>
</organism>
<evidence type="ECO:0008006" key="3">
    <source>
        <dbReference type="Google" id="ProtNLM"/>
    </source>
</evidence>
<dbReference type="RefSeq" id="XP_060282818.1">
    <property type="nucleotide sequence ID" value="XM_060425510.1"/>
</dbReference>
<dbReference type="AlphaFoldDB" id="A0AAJ0FMY1"/>
<dbReference type="PANTHER" id="PTHR28250:SF1">
    <property type="entry name" value="CYTOCHROME B PRE-MRNA-PROCESSING PROTEIN 6"/>
    <property type="match status" value="1"/>
</dbReference>
<proteinExistence type="predicted"/>
<dbReference type="InterPro" id="IPR037653">
    <property type="entry name" value="Cbp6"/>
</dbReference>
<dbReference type="GO" id="GO:0061671">
    <property type="term" value="C:Cbp3p-Cbp6 complex"/>
    <property type="evidence" value="ECO:0007669"/>
    <property type="project" value="InterPro"/>
</dbReference>